<evidence type="ECO:0000313" key="1">
    <source>
        <dbReference type="Proteomes" id="UP001515500"/>
    </source>
</evidence>
<evidence type="ECO:0000313" key="2">
    <source>
        <dbReference type="RefSeq" id="XP_039115359.1"/>
    </source>
</evidence>
<accession>A0AB40AKI8</accession>
<proteinExistence type="predicted"/>
<dbReference type="AlphaFoldDB" id="A0AB40AKI8"/>
<dbReference type="Proteomes" id="UP001515500">
    <property type="component" value="Chromosome 19"/>
</dbReference>
<gene>
    <name evidence="2" type="primary">LOC120250600</name>
</gene>
<name>A0AB40AKI8_DIOCR</name>
<sequence length="117" mass="13722">MDVGLCLPQRSESLSSRGKCWCTVHFPSAWSHSDLRLFLLKMIPVSRIRKLFHSATGDKRLDTVSLKQEKKRHCYGWGTYFRMFFFMPMDKEMLSGCSFSCQWIKKCFQDVLFHANG</sequence>
<organism evidence="1 2">
    <name type="scientific">Dioscorea cayennensis subsp. rotundata</name>
    <name type="common">White Guinea yam</name>
    <name type="synonym">Dioscorea rotundata</name>
    <dbReference type="NCBI Taxonomy" id="55577"/>
    <lineage>
        <taxon>Eukaryota</taxon>
        <taxon>Viridiplantae</taxon>
        <taxon>Streptophyta</taxon>
        <taxon>Embryophyta</taxon>
        <taxon>Tracheophyta</taxon>
        <taxon>Spermatophyta</taxon>
        <taxon>Magnoliopsida</taxon>
        <taxon>Liliopsida</taxon>
        <taxon>Dioscoreales</taxon>
        <taxon>Dioscoreaceae</taxon>
        <taxon>Dioscorea</taxon>
    </lineage>
</organism>
<keyword evidence="1" id="KW-1185">Reference proteome</keyword>
<dbReference type="RefSeq" id="XP_039115359.1">
    <property type="nucleotide sequence ID" value="XM_039259425.1"/>
</dbReference>
<dbReference type="GeneID" id="120250600"/>
<protein>
    <submittedName>
        <fullName evidence="2">Uncharacterized protein LOC120250600</fullName>
    </submittedName>
</protein>
<reference evidence="2" key="1">
    <citation type="submission" date="2025-08" db="UniProtKB">
        <authorList>
            <consortium name="RefSeq"/>
        </authorList>
    </citation>
    <scope>IDENTIFICATION</scope>
</reference>